<dbReference type="AlphaFoldDB" id="A0A5B7GZ31"/>
<reference evidence="1 2" key="1">
    <citation type="submission" date="2019-05" db="EMBL/GenBank/DDBJ databases">
        <title>Another draft genome of Portunus trituberculatus and its Hox gene families provides insights of decapod evolution.</title>
        <authorList>
            <person name="Jeong J.-H."/>
            <person name="Song I."/>
            <person name="Kim S."/>
            <person name="Choi T."/>
            <person name="Kim D."/>
            <person name="Ryu S."/>
            <person name="Kim W."/>
        </authorList>
    </citation>
    <scope>NUCLEOTIDE SEQUENCE [LARGE SCALE GENOMIC DNA]</scope>
    <source>
        <tissue evidence="1">Muscle</tissue>
    </source>
</reference>
<dbReference type="EMBL" id="VSRR010019545">
    <property type="protein sequence ID" value="MPC62327.1"/>
    <property type="molecule type" value="Genomic_DNA"/>
</dbReference>
<comment type="caution">
    <text evidence="1">The sequence shown here is derived from an EMBL/GenBank/DDBJ whole genome shotgun (WGS) entry which is preliminary data.</text>
</comment>
<accession>A0A5B7GZ31</accession>
<evidence type="ECO:0000313" key="1">
    <source>
        <dbReference type="EMBL" id="MPC62327.1"/>
    </source>
</evidence>
<protein>
    <submittedName>
        <fullName evidence="1">Uncharacterized protein</fullName>
    </submittedName>
</protein>
<gene>
    <name evidence="1" type="ORF">E2C01_056411</name>
</gene>
<sequence>MKHKGDNSVKLDMKEHREGNVQLFKNEETDIPGIRESLELEDKEPELVELNEKDGMVLSKEEDDNWP</sequence>
<dbReference type="Proteomes" id="UP000324222">
    <property type="component" value="Unassembled WGS sequence"/>
</dbReference>
<organism evidence="1 2">
    <name type="scientific">Portunus trituberculatus</name>
    <name type="common">Swimming crab</name>
    <name type="synonym">Neptunus trituberculatus</name>
    <dbReference type="NCBI Taxonomy" id="210409"/>
    <lineage>
        <taxon>Eukaryota</taxon>
        <taxon>Metazoa</taxon>
        <taxon>Ecdysozoa</taxon>
        <taxon>Arthropoda</taxon>
        <taxon>Crustacea</taxon>
        <taxon>Multicrustacea</taxon>
        <taxon>Malacostraca</taxon>
        <taxon>Eumalacostraca</taxon>
        <taxon>Eucarida</taxon>
        <taxon>Decapoda</taxon>
        <taxon>Pleocyemata</taxon>
        <taxon>Brachyura</taxon>
        <taxon>Eubrachyura</taxon>
        <taxon>Portunoidea</taxon>
        <taxon>Portunidae</taxon>
        <taxon>Portuninae</taxon>
        <taxon>Portunus</taxon>
    </lineage>
</organism>
<proteinExistence type="predicted"/>
<name>A0A5B7GZ31_PORTR</name>
<evidence type="ECO:0000313" key="2">
    <source>
        <dbReference type="Proteomes" id="UP000324222"/>
    </source>
</evidence>
<keyword evidence="2" id="KW-1185">Reference proteome</keyword>